<dbReference type="PROSITE" id="PS51412">
    <property type="entry name" value="MACPF_2"/>
    <property type="match status" value="1"/>
</dbReference>
<evidence type="ECO:0000256" key="8">
    <source>
        <dbReference type="SAM" id="Phobius"/>
    </source>
</evidence>
<accession>A0A6J8AKJ1</accession>
<dbReference type="Proteomes" id="UP000507470">
    <property type="component" value="Unassembled WGS sequence"/>
</dbReference>
<dbReference type="GO" id="GO:0005576">
    <property type="term" value="C:extracellular region"/>
    <property type="evidence" value="ECO:0007669"/>
    <property type="project" value="UniProtKB-SubCell"/>
</dbReference>
<reference evidence="10 11" key="1">
    <citation type="submission" date="2020-06" db="EMBL/GenBank/DDBJ databases">
        <authorList>
            <person name="Li R."/>
            <person name="Bekaert M."/>
        </authorList>
    </citation>
    <scope>NUCLEOTIDE SEQUENCE [LARGE SCALE GENOMIC DNA]</scope>
    <source>
        <strain evidence="11">wild</strain>
    </source>
</reference>
<evidence type="ECO:0000256" key="4">
    <source>
        <dbReference type="ARBA" id="ARBA00022852"/>
    </source>
</evidence>
<gene>
    <name evidence="10" type="ORF">MCOR_8858</name>
</gene>
<keyword evidence="8" id="KW-0812">Transmembrane</keyword>
<dbReference type="EMBL" id="CACVKT020001611">
    <property type="protein sequence ID" value="CAC5369782.1"/>
    <property type="molecule type" value="Genomic_DNA"/>
</dbReference>
<keyword evidence="11" id="KW-1185">Reference proteome</keyword>
<dbReference type="PANTHER" id="PTHR45742">
    <property type="entry name" value="COMPLEMENT COMPONENT C6"/>
    <property type="match status" value="1"/>
</dbReference>
<evidence type="ECO:0000256" key="7">
    <source>
        <dbReference type="SAM" id="MobiDB-lite"/>
    </source>
</evidence>
<organism evidence="10 11">
    <name type="scientific">Mytilus coruscus</name>
    <name type="common">Sea mussel</name>
    <dbReference type="NCBI Taxonomy" id="42192"/>
    <lineage>
        <taxon>Eukaryota</taxon>
        <taxon>Metazoa</taxon>
        <taxon>Spiralia</taxon>
        <taxon>Lophotrochozoa</taxon>
        <taxon>Mollusca</taxon>
        <taxon>Bivalvia</taxon>
        <taxon>Autobranchia</taxon>
        <taxon>Pteriomorphia</taxon>
        <taxon>Mytilida</taxon>
        <taxon>Mytiloidea</taxon>
        <taxon>Mytilidae</taxon>
        <taxon>Mytilinae</taxon>
        <taxon>Mytilus</taxon>
    </lineage>
</organism>
<feature type="transmembrane region" description="Helical" evidence="8">
    <location>
        <begin position="1059"/>
        <end position="1078"/>
    </location>
</feature>
<dbReference type="InterPro" id="IPR020863">
    <property type="entry name" value="MACPF_CS"/>
</dbReference>
<keyword evidence="8" id="KW-1133">Transmembrane helix</keyword>
<feature type="compositionally biased region" description="Low complexity" evidence="7">
    <location>
        <begin position="1043"/>
        <end position="1056"/>
    </location>
</feature>
<keyword evidence="4" id="KW-0204">Cytolysis</keyword>
<evidence type="ECO:0000256" key="5">
    <source>
        <dbReference type="ARBA" id="ARBA00023136"/>
    </source>
</evidence>
<evidence type="ECO:0000256" key="6">
    <source>
        <dbReference type="ARBA" id="ARBA00023157"/>
    </source>
</evidence>
<keyword evidence="5 8" id="KW-0472">Membrane</keyword>
<proteinExistence type="predicted"/>
<evidence type="ECO:0000313" key="10">
    <source>
        <dbReference type="EMBL" id="CAC5369782.1"/>
    </source>
</evidence>
<protein>
    <recommendedName>
        <fullName evidence="9">MACPF domain-containing protein</fullName>
    </recommendedName>
</protein>
<dbReference type="AlphaFoldDB" id="A0A6J8AKJ1"/>
<dbReference type="SMART" id="SM00457">
    <property type="entry name" value="MACPF"/>
    <property type="match status" value="1"/>
</dbReference>
<evidence type="ECO:0000259" key="9">
    <source>
        <dbReference type="PROSITE" id="PS51412"/>
    </source>
</evidence>
<dbReference type="OrthoDB" id="1366754at2759"/>
<name>A0A6J8AKJ1_MYTCO</name>
<evidence type="ECO:0000256" key="3">
    <source>
        <dbReference type="ARBA" id="ARBA00022525"/>
    </source>
</evidence>
<dbReference type="GO" id="GO:0031640">
    <property type="term" value="P:killing of cells of another organism"/>
    <property type="evidence" value="ECO:0007669"/>
    <property type="project" value="UniProtKB-KW"/>
</dbReference>
<dbReference type="GO" id="GO:0016020">
    <property type="term" value="C:membrane"/>
    <property type="evidence" value="ECO:0007669"/>
    <property type="project" value="UniProtKB-SubCell"/>
</dbReference>
<evidence type="ECO:0000313" key="11">
    <source>
        <dbReference type="Proteomes" id="UP000507470"/>
    </source>
</evidence>
<dbReference type="PROSITE" id="PS00279">
    <property type="entry name" value="MACPF_1"/>
    <property type="match status" value="1"/>
</dbReference>
<keyword evidence="6" id="KW-1015">Disulfide bond</keyword>
<evidence type="ECO:0000256" key="1">
    <source>
        <dbReference type="ARBA" id="ARBA00004370"/>
    </source>
</evidence>
<evidence type="ECO:0000256" key="2">
    <source>
        <dbReference type="ARBA" id="ARBA00004613"/>
    </source>
</evidence>
<dbReference type="PANTHER" id="PTHR45742:SF8">
    <property type="entry name" value="FLOCCULATION PROTEIN FLO11"/>
    <property type="match status" value="1"/>
</dbReference>
<sequence>MSRIGARSNERQNSNLTMMFGQQDCLFQAVYLLFVMFSDIPAAPILSMEELVDGFRRQQMVMSSTMINASQSLGLPDRLAEAEVEEAEERSTQAFRRKNEAKTPFIATSSRLGLGYICRGYDIYKGNPVSDEGEVDQGFRLPVLDLPFNFRFTADGEYRIPDNVDVISETSASFGSSYHQVKTETDYQSMLQVDVSVHAEASGFGFSGSFMASTSYQKTVKEMTKGETTTLDIVGRANVYKARLSSAGTMSKLSDFLEDNIRALPSENCEEDAIQQRYMQLVEQFGTHYTTEVVMGAKAVQEFRFKNSDLDRFQSVGLSVKAAAELSTPFGVNGGFSVGNTNNQEMREMVSNTEKEQREYYIGGSPPSGDFTLGSTESLREWARSAAENPAPIQYKLSSIDALIKPEYFKRPISELYERRKCLRKALFMYCTRTIEANHCGLLSESNGTTNSFKFGDFVKFRNGASFLALSQHYGISPGLTIKPLTTVSAITNYDGLFQIVPPEGINKLGINVHYGEPFLLKTIEGDMLHMGKAMILNTDMPAEARLQDVLNNKDEERSVNISHSQITDFSIFLKRTKACSYVIFLYYYCYLRETLTFQVQMMGKEGTLNGFVKINCTCSRHRCGGYWFHGIIIDYDIGYISSVRLMGLYGATTDRINKLRIKTLINGVKRGLSWNLGHCSGRVFEIRTSLSRRTVQIDSDLYPVQFTFHSTDKANLQGQPVKMGDTGFIHVLSSMPRKSFWDQGITQLMSVESMGKVGIKEIGPGAHQPIAAVCSGFIYPSTSDFSHRHDFSDRILISFDVNVMVNYVEIETNSEINTTDLNIQYVNEENEAFMDIPDLERTLTNNTLNLTLKSSMYTTGINFYSTDNTNLTQIITMIVVSGCPKAAIDTDNKDTSKQEWKITLSENLIQKSPYLKIIPRSSNTIDPVELFKRTELPVSGSFSITVPLLESQFDCNFTAESLQNYLEKAISVSELKFENLKITRRSHNNGEEVLVSVNLIGINRIEYNRGFMSLNSTVKSAIKSMACNTDTGQTLPLESESSKITNQSSSSSTSTGSIVGFTIISLLLFTILLFLVCKTYRESTDKKGIIRREYIEQPHVNRSYNEYDTEDAGNGHELYINEQS</sequence>
<feature type="domain" description="MACPF" evidence="9">
    <location>
        <begin position="99"/>
        <end position="434"/>
    </location>
</feature>
<feature type="region of interest" description="Disordered" evidence="7">
    <location>
        <begin position="1034"/>
        <end position="1056"/>
    </location>
</feature>
<dbReference type="InterPro" id="IPR020864">
    <property type="entry name" value="MACPF"/>
</dbReference>
<keyword evidence="3" id="KW-0964">Secreted</keyword>
<dbReference type="Pfam" id="PF01823">
    <property type="entry name" value="MACPF"/>
    <property type="match status" value="1"/>
</dbReference>
<comment type="subcellular location">
    <subcellularLocation>
        <location evidence="1">Membrane</location>
    </subcellularLocation>
    <subcellularLocation>
        <location evidence="2">Secreted</location>
    </subcellularLocation>
</comment>
<feature type="region of interest" description="Disordered" evidence="7">
    <location>
        <begin position="1106"/>
        <end position="1125"/>
    </location>
</feature>